<dbReference type="PROSITE" id="PS51127">
    <property type="entry name" value="BIG1"/>
    <property type="match status" value="1"/>
</dbReference>
<dbReference type="InterPro" id="IPR003344">
    <property type="entry name" value="Big_1_dom"/>
</dbReference>
<dbReference type="InterPro" id="IPR013783">
    <property type="entry name" value="Ig-like_fold"/>
</dbReference>
<dbReference type="PROSITE" id="PS51257">
    <property type="entry name" value="PROKAR_LIPOPROTEIN"/>
    <property type="match status" value="1"/>
</dbReference>
<dbReference type="SMART" id="SM00634">
    <property type="entry name" value="BID_1"/>
    <property type="match status" value="2"/>
</dbReference>
<evidence type="ECO:0000259" key="3">
    <source>
        <dbReference type="PROSITE" id="PS51127"/>
    </source>
</evidence>
<comment type="similarity">
    <text evidence="1">Belongs to the intimin/invasin family.</text>
</comment>
<feature type="region of interest" description="Disordered" evidence="2">
    <location>
        <begin position="29"/>
        <end position="53"/>
    </location>
</feature>
<dbReference type="Pfam" id="PF02369">
    <property type="entry name" value="Big_1"/>
    <property type="match status" value="2"/>
</dbReference>
<accession>A0A0H3ZQB9</accession>
<proteinExistence type="inferred from homology"/>
<sequence>MAIIMNRQQNPIRATLLFTLLAALSGCGENEDGGERPKQGATPPSPPHLTARDGFAQLAPGAQGGVNLAPYVTANQKLNVEVSEVYSLNRDQACGEAGGVNNGTQVGFTTQLDGSAMCRYQYTVEGQAASGETVSASAEVTVVGSTATNALLPPIPAAMVLASNASSSTLEIDLSAELSKLGDRFPTGYTLSSDVSILGDGRATANQPAAGIIRYQAASIGPQRLIYTLEDSSGNAEHKFGAIDIAVSDEINQPPQAESKTIYPHPVTVGQTVDIDVSDYISSPDGDDFSITYVNSFTASVAPKSPQVKTNKVFTFNASVSGQHYVSYAVADHNGGFATGIMQVNTLDAREQAPWADIPFDSNIYQAPLTQAEAATQKAGASGRYYDNAYTPALSVATFNIAEASAYCGSKGRLPTTLELTSLYSAQPPGPNNNWPTGRPYWAKDADTASLINLANGANEPVTADPKEYVTCIANGSLVASAINGYAIADNIDMASVEATVTLGGVPKAGEVVNATISSGTASLSQASGVTNSQGKVRFNVNSDVAGTATIEMSFGGESARQNVEFRGDDRTAHISAVVTTLDEAYANPYSRVTNAVEVSLVDINNNPVSGQLVSFSTSGRSKLVDATSELITNHDGIVTANVTDDIGEAVTIVASYTNGSGDSSSISETLTFVSPEVLVSTKGNSYSPALNVAESIKASKTLNENTYTENDNGPRGMEVARYNWGHANQYCQQLDYQGKQDWRLPTKDELVTLYNSTQGEAKGMWSKHGWPTGDSFWSSTSFGSGGHYRHYSVGLRYGNIASGSDDGDGSYVSCITGQAKPVPVGNLIFSPALNVTDAKLASSVTPDGEYNEDGSHGPAGMVVARYIWGHANQYCNQLDYDGKQDWRLPTQDELVTLYNSTQGADMWSKHGWATWISFWSSTLSGSGNRNSVFLHDGHVSSGLDRHHNYVSCVRTGV</sequence>
<evidence type="ECO:0000256" key="2">
    <source>
        <dbReference type="SAM" id="MobiDB-lite"/>
    </source>
</evidence>
<dbReference type="InterPro" id="IPR008964">
    <property type="entry name" value="Invasin/intimin_cell_adhesion"/>
</dbReference>
<name>A0A0H3ZQB9_VIBSP</name>
<protein>
    <recommendedName>
        <fullName evidence="3">Big-1 domain-containing protein</fullName>
    </recommendedName>
</protein>
<dbReference type="PANTHER" id="PTHR35812:SF1">
    <property type="entry name" value="LIPOPROTEIN"/>
    <property type="match status" value="1"/>
</dbReference>
<evidence type="ECO:0000256" key="1">
    <source>
        <dbReference type="ARBA" id="ARBA00010116"/>
    </source>
</evidence>
<dbReference type="Pfam" id="PF17963">
    <property type="entry name" value="Big_9"/>
    <property type="match status" value="1"/>
</dbReference>
<dbReference type="AlphaFoldDB" id="A0A0H3ZQB9"/>
<feature type="domain" description="Big-1" evidence="3">
    <location>
        <begin position="477"/>
        <end position="567"/>
    </location>
</feature>
<dbReference type="Pfam" id="PF07603">
    <property type="entry name" value="Lcl_C"/>
    <property type="match status" value="2"/>
</dbReference>
<organism evidence="4">
    <name type="scientific">Vibrio splendidus</name>
    <dbReference type="NCBI Taxonomy" id="29497"/>
    <lineage>
        <taxon>Bacteria</taxon>
        <taxon>Pseudomonadati</taxon>
        <taxon>Pseudomonadota</taxon>
        <taxon>Gammaproteobacteria</taxon>
        <taxon>Vibrionales</taxon>
        <taxon>Vibrionaceae</taxon>
        <taxon>Vibrio</taxon>
    </lineage>
</organism>
<evidence type="ECO:0000313" key="4">
    <source>
        <dbReference type="EMBL" id="AKN38430.1"/>
    </source>
</evidence>
<dbReference type="InterPro" id="IPR011460">
    <property type="entry name" value="Lcl_C"/>
</dbReference>
<dbReference type="SUPFAM" id="SSF49373">
    <property type="entry name" value="Invasin/intimin cell-adhesion fragments"/>
    <property type="match status" value="2"/>
</dbReference>
<dbReference type="EMBL" id="KP795585">
    <property type="protein sequence ID" value="AKN38430.1"/>
    <property type="molecule type" value="Genomic_DNA"/>
</dbReference>
<dbReference type="Gene3D" id="2.60.40.10">
    <property type="entry name" value="Immunoglobulins"/>
    <property type="match status" value="2"/>
</dbReference>
<dbReference type="PANTHER" id="PTHR35812">
    <property type="entry name" value="LIPOPROTEIN"/>
    <property type="match status" value="1"/>
</dbReference>
<reference evidence="4" key="1">
    <citation type="journal article" date="2015" name="MBio">
        <title>Eco-Evolutionary Dynamics of Episomes among Ecologically Cohesive Bacterial Populations.</title>
        <authorList>
            <person name="Xue H."/>
            <person name="Cordero O.X."/>
            <person name="Camas F.M."/>
            <person name="Trimble W."/>
            <person name="Meyer F."/>
            <person name="Guglielmini J."/>
            <person name="Rocha E.P."/>
            <person name="Polz M.F."/>
        </authorList>
    </citation>
    <scope>NUCLEOTIDE SEQUENCE</scope>
    <source>
        <strain evidence="4">5S_268</strain>
    </source>
</reference>